<dbReference type="FunFam" id="3.40.50.10210:FF:000001">
    <property type="entry name" value="Nicotinate-nucleotide--dimethylbenzimidazole phosphoribosyltransferase"/>
    <property type="match status" value="1"/>
</dbReference>
<evidence type="ECO:0000256" key="8">
    <source>
        <dbReference type="ARBA" id="ARBA00030686"/>
    </source>
</evidence>
<evidence type="ECO:0000256" key="2">
    <source>
        <dbReference type="ARBA" id="ARBA00007110"/>
    </source>
</evidence>
<dbReference type="HAMAP" id="MF_00230">
    <property type="entry name" value="CobT"/>
    <property type="match status" value="1"/>
</dbReference>
<evidence type="ECO:0000256" key="6">
    <source>
        <dbReference type="ARBA" id="ARBA00022676"/>
    </source>
</evidence>
<accession>A0A1G7YIC4</accession>
<keyword evidence="5 10" id="KW-0169">Cobalamin biosynthesis</keyword>
<comment type="pathway">
    <text evidence="1 10">Nucleoside biosynthesis; alpha-ribazole biosynthesis; alpha-ribazole from 5,6-dimethylbenzimidazole: step 1/2.</text>
</comment>
<dbReference type="Pfam" id="PF02277">
    <property type="entry name" value="DBI_PRT"/>
    <property type="match status" value="1"/>
</dbReference>
<evidence type="ECO:0000256" key="9">
    <source>
        <dbReference type="ARBA" id="ARBA00047340"/>
    </source>
</evidence>
<name>A0A1G7YIC4_9VIBR</name>
<organism evidence="11 12">
    <name type="scientific">Vibrio xiamenensis</name>
    <dbReference type="NCBI Taxonomy" id="861298"/>
    <lineage>
        <taxon>Bacteria</taxon>
        <taxon>Pseudomonadati</taxon>
        <taxon>Pseudomonadota</taxon>
        <taxon>Gammaproteobacteria</taxon>
        <taxon>Vibrionales</taxon>
        <taxon>Vibrionaceae</taxon>
        <taxon>Vibrio</taxon>
    </lineage>
</organism>
<evidence type="ECO:0000256" key="10">
    <source>
        <dbReference type="HAMAP-Rule" id="MF_00230"/>
    </source>
</evidence>
<dbReference type="GO" id="GO:0009236">
    <property type="term" value="P:cobalamin biosynthetic process"/>
    <property type="evidence" value="ECO:0007669"/>
    <property type="project" value="UniProtKB-UniRule"/>
</dbReference>
<sequence>MLDQSYSDAIWQRINLKTKPLGSLGQLEAVAHQLALIQSNAKGDLVTNIDIDHPSVLVFAGDHGVAAEGISIAPSDVTRQMVLNFLNGGAAINCFARANQVELKVVDAGIIEPIEGENSDLIVQRLGAGTANFASASAMSHEQVKQGLALGEQAVRDAVERGCDLVMFGEMGIGNTSSASAIFAALSKSSVSDCVGRGTGITPEQVEKKIHVVSQGVSRCLGADVETVLSEVGGFEIVQMVGGCLGAYHARIPLLVDGFITSVAAYCATLIEPDCREYMLFAHQSHEQGHRLVLERLNAEPLLDLSLRLGEGTGAALAVPLVKAAAEFYNNMASFADAGVTV</sequence>
<dbReference type="PANTHER" id="PTHR43463">
    <property type="entry name" value="NICOTINATE-NUCLEOTIDE--DIMETHYLBENZIMIDAZOLE PHOSPHORIBOSYLTRANSFERASE"/>
    <property type="match status" value="1"/>
</dbReference>
<evidence type="ECO:0000256" key="5">
    <source>
        <dbReference type="ARBA" id="ARBA00022573"/>
    </source>
</evidence>
<dbReference type="EC" id="2.4.2.21" evidence="3 10"/>
<dbReference type="OrthoDB" id="9781491at2"/>
<evidence type="ECO:0000256" key="7">
    <source>
        <dbReference type="ARBA" id="ARBA00022679"/>
    </source>
</evidence>
<dbReference type="Gene3D" id="1.10.1610.10">
    <property type="match status" value="1"/>
</dbReference>
<dbReference type="RefSeq" id="WP_093270960.1">
    <property type="nucleotide sequence ID" value="NZ_FNDD01000005.1"/>
</dbReference>
<comment type="function">
    <text evidence="10">Catalyzes the synthesis of alpha-ribazole-5'-phosphate from nicotinate mononucleotide (NAMN) and 5,6-dimethylbenzimidazole (DMB).</text>
</comment>
<proteinExistence type="inferred from homology"/>
<evidence type="ECO:0000313" key="12">
    <source>
        <dbReference type="Proteomes" id="UP000198854"/>
    </source>
</evidence>
<evidence type="ECO:0000256" key="4">
    <source>
        <dbReference type="ARBA" id="ARBA00015486"/>
    </source>
</evidence>
<keyword evidence="12" id="KW-1185">Reference proteome</keyword>
<dbReference type="InterPro" id="IPR023195">
    <property type="entry name" value="Nict_dMeBzImd_PRibTrfase_N"/>
</dbReference>
<dbReference type="SUPFAM" id="SSF52733">
    <property type="entry name" value="Nicotinate mononucleotide:5,6-dimethylbenzimidazole phosphoribosyltransferase (CobT)"/>
    <property type="match status" value="1"/>
</dbReference>
<dbReference type="Gene3D" id="3.40.50.10210">
    <property type="match status" value="1"/>
</dbReference>
<dbReference type="CDD" id="cd02439">
    <property type="entry name" value="DMB-PRT_CobT"/>
    <property type="match status" value="1"/>
</dbReference>
<dbReference type="InterPro" id="IPR036087">
    <property type="entry name" value="Nict_dMeBzImd_PRibTrfase_sf"/>
</dbReference>
<evidence type="ECO:0000256" key="1">
    <source>
        <dbReference type="ARBA" id="ARBA00005049"/>
    </source>
</evidence>
<dbReference type="GO" id="GO:0008939">
    <property type="term" value="F:nicotinate-nucleotide-dimethylbenzimidazole phosphoribosyltransferase activity"/>
    <property type="evidence" value="ECO:0007669"/>
    <property type="project" value="UniProtKB-UniRule"/>
</dbReference>
<dbReference type="UniPathway" id="UPA00061">
    <property type="reaction ID" value="UER00516"/>
</dbReference>
<comment type="catalytic activity">
    <reaction evidence="9 10">
        <text>5,6-dimethylbenzimidazole + nicotinate beta-D-ribonucleotide = alpha-ribazole 5'-phosphate + nicotinate + H(+)</text>
        <dbReference type="Rhea" id="RHEA:11196"/>
        <dbReference type="ChEBI" id="CHEBI:15378"/>
        <dbReference type="ChEBI" id="CHEBI:15890"/>
        <dbReference type="ChEBI" id="CHEBI:32544"/>
        <dbReference type="ChEBI" id="CHEBI:57502"/>
        <dbReference type="ChEBI" id="CHEBI:57918"/>
        <dbReference type="EC" id="2.4.2.21"/>
    </reaction>
</comment>
<evidence type="ECO:0000313" key="11">
    <source>
        <dbReference type="EMBL" id="SDG96056.1"/>
    </source>
</evidence>
<comment type="similarity">
    <text evidence="2 10">Belongs to the CobT family.</text>
</comment>
<gene>
    <name evidence="10" type="primary">cobT</name>
    <name evidence="11" type="ORF">SAMN04488136_105140</name>
</gene>
<reference evidence="11 12" key="1">
    <citation type="submission" date="2016-10" db="EMBL/GenBank/DDBJ databases">
        <authorList>
            <person name="de Groot N.N."/>
        </authorList>
    </citation>
    <scope>NUCLEOTIDE SEQUENCE [LARGE SCALE GENOMIC DNA]</scope>
    <source>
        <strain evidence="11 12">CGMCC 1.10228</strain>
    </source>
</reference>
<dbReference type="InterPro" id="IPR017846">
    <property type="entry name" value="Nict_dMeBzImd_PRibTrfase_bact"/>
</dbReference>
<dbReference type="InterPro" id="IPR003200">
    <property type="entry name" value="Nict_dMeBzImd_PRibTrfase"/>
</dbReference>
<dbReference type="STRING" id="861298.SAMN04488136_105140"/>
<dbReference type="AlphaFoldDB" id="A0A1G7YIC4"/>
<keyword evidence="7 10" id="KW-0808">Transferase</keyword>
<keyword evidence="6 10" id="KW-0328">Glycosyltransferase</keyword>
<protein>
    <recommendedName>
        <fullName evidence="4 10">Nicotinate-nucleotide--dimethylbenzimidazole phosphoribosyltransferase</fullName>
        <shortName evidence="10">NN:DBI PRT</shortName>
        <ecNumber evidence="3 10">2.4.2.21</ecNumber>
    </recommendedName>
    <alternativeName>
        <fullName evidence="8 10">N(1)-alpha-phosphoribosyltransferase</fullName>
    </alternativeName>
</protein>
<dbReference type="PANTHER" id="PTHR43463:SF1">
    <property type="entry name" value="NICOTINATE-NUCLEOTIDE--DIMETHYLBENZIMIDAZOLE PHOSPHORIBOSYLTRANSFERASE"/>
    <property type="match status" value="1"/>
</dbReference>
<dbReference type="NCBIfam" id="NF000996">
    <property type="entry name" value="PRK00105.1"/>
    <property type="match status" value="1"/>
</dbReference>
<evidence type="ECO:0000256" key="3">
    <source>
        <dbReference type="ARBA" id="ARBA00011991"/>
    </source>
</evidence>
<dbReference type="Proteomes" id="UP000198854">
    <property type="component" value="Unassembled WGS sequence"/>
</dbReference>
<feature type="active site" description="Proton acceptor" evidence="10">
    <location>
        <position position="311"/>
    </location>
</feature>
<dbReference type="EMBL" id="FNDD01000005">
    <property type="protein sequence ID" value="SDG96056.1"/>
    <property type="molecule type" value="Genomic_DNA"/>
</dbReference>
<dbReference type="NCBIfam" id="TIGR03160">
    <property type="entry name" value="cobT_DBIPRT"/>
    <property type="match status" value="1"/>
</dbReference>